<gene>
    <name evidence="2" type="ORF">R9X50_00161200</name>
</gene>
<organism evidence="2 3">
    <name type="scientific">Acrodontium crateriforme</name>
    <dbReference type="NCBI Taxonomy" id="150365"/>
    <lineage>
        <taxon>Eukaryota</taxon>
        <taxon>Fungi</taxon>
        <taxon>Dikarya</taxon>
        <taxon>Ascomycota</taxon>
        <taxon>Pezizomycotina</taxon>
        <taxon>Dothideomycetes</taxon>
        <taxon>Dothideomycetidae</taxon>
        <taxon>Mycosphaerellales</taxon>
        <taxon>Teratosphaeriaceae</taxon>
        <taxon>Acrodontium</taxon>
    </lineage>
</organism>
<feature type="region of interest" description="Disordered" evidence="1">
    <location>
        <begin position="29"/>
        <end position="87"/>
    </location>
</feature>
<dbReference type="Proteomes" id="UP001303373">
    <property type="component" value="Chromosome 2"/>
</dbReference>
<accession>A0AAQ3R806</accession>
<dbReference type="AlphaFoldDB" id="A0AAQ3R806"/>
<sequence>MDDDSFDIDPEIAAAMGFGGFGTQSGRKRKFDDGAFVDSPSASANASTGKGANSIPLGTRTTERSTGPKKSNETPGLPRALGTGTDEEQLQALRHGVKNLNGDMVYFLPSFLEDPWYNLQLR</sequence>
<name>A0AAQ3R806_9PEZI</name>
<proteinExistence type="predicted"/>
<feature type="compositionally biased region" description="Polar residues" evidence="1">
    <location>
        <begin position="40"/>
        <end position="51"/>
    </location>
</feature>
<evidence type="ECO:0000313" key="3">
    <source>
        <dbReference type="Proteomes" id="UP001303373"/>
    </source>
</evidence>
<dbReference type="EMBL" id="CP138581">
    <property type="protein sequence ID" value="WPG98815.1"/>
    <property type="molecule type" value="Genomic_DNA"/>
</dbReference>
<evidence type="ECO:0000256" key="1">
    <source>
        <dbReference type="SAM" id="MobiDB-lite"/>
    </source>
</evidence>
<protein>
    <submittedName>
        <fullName evidence="2">Uncharacterized protein</fullName>
    </submittedName>
</protein>
<keyword evidence="3" id="KW-1185">Reference proteome</keyword>
<reference evidence="2 3" key="1">
    <citation type="submission" date="2023-11" db="EMBL/GenBank/DDBJ databases">
        <title>An acidophilic fungus is an integral part of prey digestion in a carnivorous sundew plant.</title>
        <authorList>
            <person name="Tsai I.J."/>
        </authorList>
    </citation>
    <scope>NUCLEOTIDE SEQUENCE [LARGE SCALE GENOMIC DNA]</scope>
    <source>
        <strain evidence="2">169a</strain>
    </source>
</reference>
<evidence type="ECO:0000313" key="2">
    <source>
        <dbReference type="EMBL" id="WPG98815.1"/>
    </source>
</evidence>